<dbReference type="InterPro" id="IPR025405">
    <property type="entry name" value="DUF4131"/>
</dbReference>
<dbReference type="Pfam" id="PF03772">
    <property type="entry name" value="Competence"/>
    <property type="match status" value="1"/>
</dbReference>
<dbReference type="CDD" id="cd07731">
    <property type="entry name" value="ComA-like_MBL-fold"/>
    <property type="match status" value="1"/>
</dbReference>
<dbReference type="PANTHER" id="PTHR30619">
    <property type="entry name" value="DNA INTERNALIZATION/COMPETENCE PROTEIN COMEC/REC2"/>
    <property type="match status" value="1"/>
</dbReference>
<feature type="domain" description="Metallo-beta-lactamase" evidence="7">
    <location>
        <begin position="512"/>
        <end position="699"/>
    </location>
</feature>
<protein>
    <submittedName>
        <fullName evidence="8">Competence protein ComEC</fullName>
    </submittedName>
</protein>
<sequence length="756" mass="82945">MSNPGWAAFAAGISLLLLLPFLPDESYVALAGLALLVLSLRLRFLRVPAWLLLGLAWGVWHARAYLEDRIPQAWEGRPLTVEARIVGLPHPSAHGRLGIRVLPLRTSSQGLPLPGARYWELTGEPADFRPGDVWVLTVSLKRPHGSVSPNAFDLEEWLMSEGVTATGTIRQARLLKAGNWSMDRWRLSIRERFQPLIIDKPDAAIALSLLTGDRAEIDDDRLRLYQSAGISHLLAISGPHVLLFAVAVAGALRWLAGRRPVLFRRMPFQRWQWPVLLAAAIAYGCLAGASLPTMRTLVMLALCVLARMSGREADAWSVLWRALALVLFWQPLSVHAAGFWLSFGAVALIMLWGGIRRRGSALMQAAGLQLYLFLAMLPLGLLFFGQVSLIAPLANAVAIPLISVLVVPLLLAGLMVGYGWHHAGMACWYWAGCLLERLDDLLAWMTTHGAGLFYWRPGPVALISLSLALAMFLAPRRLALRAPATFLLLPVVFARPLPERGELRMAVLDVGQGLSVVLHTRSHSLLYDTGPGPLAGRDVVLSYLYGAGIRRLDRLVLSHNDLDHTGGAAEVIRGIPASEVVYSALPEAYRPGLESRQQFCRQGQHWDWDGIRFRVVSPGPSLAGAADNNRSCVLHVQGEGFSILLTGDIETPAEQALLGSGEDLRADVLVLPHHGSNTSSSPAFLQAVQPRLGIVSAGYRNRFGHPAARIVERYRSARIPLDSTILSGTLDYRFAPGGHIDRESWRTGRHYWRNSS</sequence>
<dbReference type="InterPro" id="IPR036866">
    <property type="entry name" value="RibonucZ/Hydroxyglut_hydro"/>
</dbReference>
<dbReference type="SMART" id="SM00849">
    <property type="entry name" value="Lactamase_B"/>
    <property type="match status" value="1"/>
</dbReference>
<dbReference type="InterPro" id="IPR052159">
    <property type="entry name" value="Competence_DNA_uptake"/>
</dbReference>
<dbReference type="GO" id="GO:0030420">
    <property type="term" value="P:establishment of competence for transformation"/>
    <property type="evidence" value="ECO:0007669"/>
    <property type="project" value="InterPro"/>
</dbReference>
<dbReference type="Pfam" id="PF00753">
    <property type="entry name" value="Lactamase_B"/>
    <property type="match status" value="1"/>
</dbReference>
<feature type="transmembrane region" description="Helical" evidence="6">
    <location>
        <begin position="367"/>
        <end position="391"/>
    </location>
</feature>
<feature type="transmembrane region" description="Helical" evidence="6">
    <location>
        <begin position="453"/>
        <end position="474"/>
    </location>
</feature>
<comment type="subcellular location">
    <subcellularLocation>
        <location evidence="1">Cell membrane</location>
        <topology evidence="1">Multi-pass membrane protein</topology>
    </subcellularLocation>
</comment>
<keyword evidence="2" id="KW-1003">Cell membrane</keyword>
<feature type="transmembrane region" description="Helical" evidence="6">
    <location>
        <begin position="337"/>
        <end position="355"/>
    </location>
</feature>
<feature type="transmembrane region" description="Helical" evidence="6">
    <location>
        <begin position="47"/>
        <end position="66"/>
    </location>
</feature>
<name>A0A4Q7Z4V0_9GAMM</name>
<keyword evidence="5 6" id="KW-0472">Membrane</keyword>
<dbReference type="NCBIfam" id="TIGR00361">
    <property type="entry name" value="ComEC_Rec2"/>
    <property type="match status" value="1"/>
</dbReference>
<feature type="transmembrane region" description="Helical" evidence="6">
    <location>
        <begin position="397"/>
        <end position="420"/>
    </location>
</feature>
<evidence type="ECO:0000256" key="3">
    <source>
        <dbReference type="ARBA" id="ARBA00022692"/>
    </source>
</evidence>
<dbReference type="InterPro" id="IPR004797">
    <property type="entry name" value="Competence_ComEC/Rec2"/>
</dbReference>
<dbReference type="AlphaFoldDB" id="A0A4Q7Z4V0"/>
<proteinExistence type="predicted"/>
<accession>A0A4Q7Z4V0</accession>
<organism evidence="8 9">
    <name type="scientific">Fluviicoccus keumensis</name>
    <dbReference type="NCBI Taxonomy" id="1435465"/>
    <lineage>
        <taxon>Bacteria</taxon>
        <taxon>Pseudomonadati</taxon>
        <taxon>Pseudomonadota</taxon>
        <taxon>Gammaproteobacteria</taxon>
        <taxon>Moraxellales</taxon>
        <taxon>Moraxellaceae</taxon>
        <taxon>Fluviicoccus</taxon>
    </lineage>
</organism>
<evidence type="ECO:0000313" key="9">
    <source>
        <dbReference type="Proteomes" id="UP000292423"/>
    </source>
</evidence>
<evidence type="ECO:0000256" key="1">
    <source>
        <dbReference type="ARBA" id="ARBA00004651"/>
    </source>
</evidence>
<dbReference type="EMBL" id="SHKX01000012">
    <property type="protein sequence ID" value="RZU45024.1"/>
    <property type="molecule type" value="Genomic_DNA"/>
</dbReference>
<evidence type="ECO:0000256" key="4">
    <source>
        <dbReference type="ARBA" id="ARBA00022989"/>
    </source>
</evidence>
<dbReference type="InterPro" id="IPR035681">
    <property type="entry name" value="ComA-like_MBL"/>
</dbReference>
<dbReference type="NCBIfam" id="TIGR00360">
    <property type="entry name" value="ComEC_N-term"/>
    <property type="match status" value="1"/>
</dbReference>
<evidence type="ECO:0000256" key="2">
    <source>
        <dbReference type="ARBA" id="ARBA00022475"/>
    </source>
</evidence>
<dbReference type="OrthoDB" id="9761531at2"/>
<evidence type="ECO:0000256" key="5">
    <source>
        <dbReference type="ARBA" id="ARBA00023136"/>
    </source>
</evidence>
<evidence type="ECO:0000313" key="8">
    <source>
        <dbReference type="EMBL" id="RZU45024.1"/>
    </source>
</evidence>
<keyword evidence="4 6" id="KW-1133">Transmembrane helix</keyword>
<keyword evidence="9" id="KW-1185">Reference proteome</keyword>
<dbReference type="InterPro" id="IPR001279">
    <property type="entry name" value="Metallo-B-lactamas"/>
</dbReference>
<dbReference type="SUPFAM" id="SSF56281">
    <property type="entry name" value="Metallo-hydrolase/oxidoreductase"/>
    <property type="match status" value="1"/>
</dbReference>
<dbReference type="PANTHER" id="PTHR30619:SF1">
    <property type="entry name" value="RECOMBINATION PROTEIN 2"/>
    <property type="match status" value="1"/>
</dbReference>
<evidence type="ECO:0000256" key="6">
    <source>
        <dbReference type="SAM" id="Phobius"/>
    </source>
</evidence>
<dbReference type="InterPro" id="IPR004477">
    <property type="entry name" value="ComEC_N"/>
</dbReference>
<dbReference type="GO" id="GO:0005886">
    <property type="term" value="C:plasma membrane"/>
    <property type="evidence" value="ECO:0007669"/>
    <property type="project" value="UniProtKB-SubCell"/>
</dbReference>
<dbReference type="Proteomes" id="UP000292423">
    <property type="component" value="Unassembled WGS sequence"/>
</dbReference>
<dbReference type="Pfam" id="PF13567">
    <property type="entry name" value="DUF4131"/>
    <property type="match status" value="1"/>
</dbReference>
<feature type="transmembrane region" description="Helical" evidence="6">
    <location>
        <begin position="233"/>
        <end position="256"/>
    </location>
</feature>
<reference evidence="8 9" key="1">
    <citation type="submission" date="2019-02" db="EMBL/GenBank/DDBJ databases">
        <title>Genomic Encyclopedia of Type Strains, Phase IV (KMG-IV): sequencing the most valuable type-strain genomes for metagenomic binning, comparative biology and taxonomic classification.</title>
        <authorList>
            <person name="Goeker M."/>
        </authorList>
    </citation>
    <scope>NUCLEOTIDE SEQUENCE [LARGE SCALE GENOMIC DNA]</scope>
    <source>
        <strain evidence="8 9">DSM 105135</strain>
    </source>
</reference>
<feature type="transmembrane region" description="Helical" evidence="6">
    <location>
        <begin position="276"/>
        <end position="306"/>
    </location>
</feature>
<comment type="caution">
    <text evidence="8">The sequence shown here is derived from an EMBL/GenBank/DDBJ whole genome shotgun (WGS) entry which is preliminary data.</text>
</comment>
<dbReference type="RefSeq" id="WP_130412974.1">
    <property type="nucleotide sequence ID" value="NZ_SHKX01000012.1"/>
</dbReference>
<keyword evidence="3 6" id="KW-0812">Transmembrane</keyword>
<dbReference type="Gene3D" id="3.60.15.10">
    <property type="entry name" value="Ribonuclease Z/Hydroxyacylglutathione hydrolase-like"/>
    <property type="match status" value="1"/>
</dbReference>
<gene>
    <name evidence="8" type="ORF">EV700_1831</name>
</gene>
<evidence type="ECO:0000259" key="7">
    <source>
        <dbReference type="SMART" id="SM00849"/>
    </source>
</evidence>